<proteinExistence type="inferred from homology"/>
<dbReference type="GO" id="GO:0000917">
    <property type="term" value="P:division septum assembly"/>
    <property type="evidence" value="ECO:0007669"/>
    <property type="project" value="UniProtKB-KW"/>
</dbReference>
<sequence length="230" mass="25742">MVKSKQRKSQHVIIKGTKDGLTFMLDDQCSIETLKEELQKTLSDRPESANESVQPVNAKLVVGKRYLDRFQIEELESLFSEEMNVSINEIESEVISKEEAEEMKQNMQVTRVVKVIRSGQVLDFKGDLLLIGDVNPGGKVKATGNIYIMGSLRGIAHAGSQGNEEAIICAAEMKPSQLRIASMIRRPPEQNGENSGFEEGECAYLNEEKEMVLDKLQILSKIRPNLSMEI</sequence>
<dbReference type="Pfam" id="PF22642">
    <property type="entry name" value="MinC_N_1"/>
    <property type="match status" value="1"/>
</dbReference>
<dbReference type="GO" id="GO:0000902">
    <property type="term" value="P:cell morphogenesis"/>
    <property type="evidence" value="ECO:0007669"/>
    <property type="project" value="InterPro"/>
</dbReference>
<dbReference type="InterPro" id="IPR036145">
    <property type="entry name" value="MinC_C_sf"/>
</dbReference>
<dbReference type="Gene3D" id="3.30.160.540">
    <property type="match status" value="1"/>
</dbReference>
<dbReference type="InterPro" id="IPR016098">
    <property type="entry name" value="CAP/MinC_C"/>
</dbReference>
<name>A0A1H9T5X7_9BACI</name>
<evidence type="ECO:0000256" key="2">
    <source>
        <dbReference type="ARBA" id="ARBA00022618"/>
    </source>
</evidence>
<evidence type="ECO:0000313" key="10">
    <source>
        <dbReference type="Proteomes" id="UP000198571"/>
    </source>
</evidence>
<dbReference type="PANTHER" id="PTHR34108:SF1">
    <property type="entry name" value="SEPTUM SITE-DETERMINING PROTEIN MINC"/>
    <property type="match status" value="1"/>
</dbReference>
<evidence type="ECO:0000259" key="7">
    <source>
        <dbReference type="Pfam" id="PF03775"/>
    </source>
</evidence>
<dbReference type="EMBL" id="FOGT01000005">
    <property type="protein sequence ID" value="SER92558.1"/>
    <property type="molecule type" value="Genomic_DNA"/>
</dbReference>
<protein>
    <recommendedName>
        <fullName evidence="6">Probable septum site-determining protein MinC</fullName>
    </recommendedName>
</protein>
<dbReference type="SUPFAM" id="SSF63848">
    <property type="entry name" value="Cell-division inhibitor MinC, C-terminal domain"/>
    <property type="match status" value="1"/>
</dbReference>
<evidence type="ECO:0000256" key="6">
    <source>
        <dbReference type="HAMAP-Rule" id="MF_00267"/>
    </source>
</evidence>
<feature type="domain" description="Septum site-determining protein MinC N-terminal" evidence="8">
    <location>
        <begin position="12"/>
        <end position="90"/>
    </location>
</feature>
<evidence type="ECO:0000259" key="8">
    <source>
        <dbReference type="Pfam" id="PF22642"/>
    </source>
</evidence>
<keyword evidence="4 6" id="KW-0131">Cell cycle</keyword>
<keyword evidence="3 6" id="KW-0717">Septation</keyword>
<evidence type="ECO:0000313" key="9">
    <source>
        <dbReference type="EMBL" id="SER92558.1"/>
    </source>
</evidence>
<dbReference type="Gene3D" id="2.160.20.70">
    <property type="match status" value="1"/>
</dbReference>
<dbReference type="OrthoDB" id="9790810at2"/>
<reference evidence="10" key="1">
    <citation type="submission" date="2016-10" db="EMBL/GenBank/DDBJ databases">
        <authorList>
            <person name="Varghese N."/>
            <person name="Submissions S."/>
        </authorList>
    </citation>
    <scope>NUCLEOTIDE SEQUENCE [LARGE SCALE GENOMIC DNA]</scope>
    <source>
        <strain evidence="10">S9</strain>
    </source>
</reference>
<dbReference type="HAMAP" id="MF_00267">
    <property type="entry name" value="MinC"/>
    <property type="match status" value="1"/>
</dbReference>
<dbReference type="Proteomes" id="UP000198571">
    <property type="component" value="Unassembled WGS sequence"/>
</dbReference>
<keyword evidence="2 6" id="KW-0132">Cell division</keyword>
<dbReference type="GO" id="GO:1901891">
    <property type="term" value="P:regulation of cell septum assembly"/>
    <property type="evidence" value="ECO:0007669"/>
    <property type="project" value="InterPro"/>
</dbReference>
<feature type="domain" description="Septum formation inhibitor MinC C-terminal" evidence="7">
    <location>
        <begin position="114"/>
        <end position="211"/>
    </location>
</feature>
<dbReference type="InterPro" id="IPR055219">
    <property type="entry name" value="MinC_N_1"/>
</dbReference>
<dbReference type="InterPro" id="IPR005526">
    <property type="entry name" value="Septum_form_inhib_MinC_C"/>
</dbReference>
<dbReference type="STRING" id="1601833.SAMN05518684_105138"/>
<comment type="similarity">
    <text evidence="1 6">Belongs to the MinC family.</text>
</comment>
<comment type="function">
    <text evidence="6">Cell division inhibitor that blocks the formation of polar Z ring septums. Rapidly oscillates between the poles of the cell to destabilize FtsZ filaments that have formed before they mature into polar Z rings. Prevents FtsZ polymerization.</text>
</comment>
<gene>
    <name evidence="6" type="primary">minC</name>
    <name evidence="9" type="ORF">SAMN05518684_105138</name>
</gene>
<keyword evidence="10" id="KW-1185">Reference proteome</keyword>
<evidence type="ECO:0000256" key="4">
    <source>
        <dbReference type="ARBA" id="ARBA00023306"/>
    </source>
</evidence>
<evidence type="ECO:0000256" key="5">
    <source>
        <dbReference type="ARBA" id="ARBA00046874"/>
    </source>
</evidence>
<dbReference type="AlphaFoldDB" id="A0A1H9T5X7"/>
<dbReference type="Pfam" id="PF03775">
    <property type="entry name" value="MinC_C"/>
    <property type="match status" value="1"/>
</dbReference>
<dbReference type="PANTHER" id="PTHR34108">
    <property type="entry name" value="SEPTUM SITE-DETERMINING PROTEIN MINC"/>
    <property type="match status" value="1"/>
</dbReference>
<accession>A0A1H9T5X7</accession>
<dbReference type="InterPro" id="IPR013033">
    <property type="entry name" value="MinC"/>
</dbReference>
<organism evidence="9 10">
    <name type="scientific">Salipaludibacillus aurantiacus</name>
    <dbReference type="NCBI Taxonomy" id="1601833"/>
    <lineage>
        <taxon>Bacteria</taxon>
        <taxon>Bacillati</taxon>
        <taxon>Bacillota</taxon>
        <taxon>Bacilli</taxon>
        <taxon>Bacillales</taxon>
        <taxon>Bacillaceae</taxon>
    </lineage>
</organism>
<comment type="subunit">
    <text evidence="5 6">Interacts with MinD and FtsZ.</text>
</comment>
<evidence type="ECO:0000256" key="3">
    <source>
        <dbReference type="ARBA" id="ARBA00023210"/>
    </source>
</evidence>
<dbReference type="NCBIfam" id="TIGR01222">
    <property type="entry name" value="minC"/>
    <property type="match status" value="1"/>
</dbReference>
<evidence type="ECO:0000256" key="1">
    <source>
        <dbReference type="ARBA" id="ARBA00006291"/>
    </source>
</evidence>